<gene>
    <name evidence="2" type="ORF">DILT_LOCUS9682</name>
</gene>
<keyword evidence="3" id="KW-1185">Reference proteome</keyword>
<organism evidence="2 3">
    <name type="scientific">Dibothriocephalus latus</name>
    <name type="common">Fish tapeworm</name>
    <name type="synonym">Diphyllobothrium latum</name>
    <dbReference type="NCBI Taxonomy" id="60516"/>
    <lineage>
        <taxon>Eukaryota</taxon>
        <taxon>Metazoa</taxon>
        <taxon>Spiralia</taxon>
        <taxon>Lophotrochozoa</taxon>
        <taxon>Platyhelminthes</taxon>
        <taxon>Cestoda</taxon>
        <taxon>Eucestoda</taxon>
        <taxon>Diphyllobothriidea</taxon>
        <taxon>Diphyllobothriidae</taxon>
        <taxon>Dibothriocephalus</taxon>
    </lineage>
</organism>
<feature type="region of interest" description="Disordered" evidence="1">
    <location>
        <begin position="68"/>
        <end position="97"/>
    </location>
</feature>
<evidence type="ECO:0000256" key="1">
    <source>
        <dbReference type="SAM" id="MobiDB-lite"/>
    </source>
</evidence>
<dbReference type="Proteomes" id="UP000281553">
    <property type="component" value="Unassembled WGS sequence"/>
</dbReference>
<protein>
    <submittedName>
        <fullName evidence="2">Uncharacterized protein</fullName>
    </submittedName>
</protein>
<evidence type="ECO:0000313" key="3">
    <source>
        <dbReference type="Proteomes" id="UP000281553"/>
    </source>
</evidence>
<name>A0A3P7M6V7_DIBLA</name>
<evidence type="ECO:0000313" key="2">
    <source>
        <dbReference type="EMBL" id="VDN13851.1"/>
    </source>
</evidence>
<reference evidence="2 3" key="1">
    <citation type="submission" date="2018-11" db="EMBL/GenBank/DDBJ databases">
        <authorList>
            <consortium name="Pathogen Informatics"/>
        </authorList>
    </citation>
    <scope>NUCLEOTIDE SEQUENCE [LARGE SCALE GENOMIC DNA]</scope>
</reference>
<dbReference type="AlphaFoldDB" id="A0A3P7M6V7"/>
<dbReference type="EMBL" id="UYRU01057559">
    <property type="protein sequence ID" value="VDN13851.1"/>
    <property type="molecule type" value="Genomic_DNA"/>
</dbReference>
<sequence>MPLKYLLWLNHLTSEYKDTSCDSIPSHASKAQTTTLKQTENVIPGMSQEAIRNVVQSEVSNLMQKEMQKTLERPEQPTVTKTAKPGPRKPTPQNVDQFVGWPSAVAQRMAPTGPPPAYTADQVGSACRFLLNAFKANFWSCE</sequence>
<proteinExistence type="predicted"/>
<accession>A0A3P7M6V7</accession>